<accession>A0A7J8GZL7</accession>
<dbReference type="GO" id="GO:0005737">
    <property type="term" value="C:cytoplasm"/>
    <property type="evidence" value="ECO:0007669"/>
    <property type="project" value="TreeGrafter"/>
</dbReference>
<dbReference type="InterPro" id="IPR051369">
    <property type="entry name" value="GST_Theta"/>
</dbReference>
<proteinExistence type="predicted"/>
<evidence type="ECO:0000313" key="3">
    <source>
        <dbReference type="Proteomes" id="UP000593571"/>
    </source>
</evidence>
<gene>
    <name evidence="2" type="ORF">HJG63_006015</name>
</gene>
<name>A0A7J8GZL7_ROUAE</name>
<dbReference type="Gene3D" id="1.20.1050.10">
    <property type="match status" value="1"/>
</dbReference>
<comment type="caution">
    <text evidence="2">The sequence shown here is derived from an EMBL/GenBank/DDBJ whole genome shotgun (WGS) entry which is preliminary data.</text>
</comment>
<keyword evidence="3" id="KW-1185">Reference proteome</keyword>
<dbReference type="PANTHER" id="PTHR43917:SF4">
    <property type="entry name" value="GLUTATHIONE S-TRANSFERASE THETA-2-RELATED"/>
    <property type="match status" value="1"/>
</dbReference>
<dbReference type="PROSITE" id="PS50405">
    <property type="entry name" value="GST_CTER"/>
    <property type="match status" value="1"/>
</dbReference>
<reference evidence="2 3" key="1">
    <citation type="journal article" date="2020" name="Nature">
        <title>Six reference-quality genomes reveal evolution of bat adaptations.</title>
        <authorList>
            <person name="Jebb D."/>
            <person name="Huang Z."/>
            <person name="Pippel M."/>
            <person name="Hughes G.M."/>
            <person name="Lavrichenko K."/>
            <person name="Devanna P."/>
            <person name="Winkler S."/>
            <person name="Jermiin L.S."/>
            <person name="Skirmuntt E.C."/>
            <person name="Katzourakis A."/>
            <person name="Burkitt-Gray L."/>
            <person name="Ray D.A."/>
            <person name="Sullivan K.A.M."/>
            <person name="Roscito J.G."/>
            <person name="Kirilenko B.M."/>
            <person name="Davalos L.M."/>
            <person name="Corthals A.P."/>
            <person name="Power M.L."/>
            <person name="Jones G."/>
            <person name="Ransome R.D."/>
            <person name="Dechmann D.K.N."/>
            <person name="Locatelli A.G."/>
            <person name="Puechmaille S.J."/>
            <person name="Fedrigo O."/>
            <person name="Jarvis E.D."/>
            <person name="Hiller M."/>
            <person name="Vernes S.C."/>
            <person name="Myers E.W."/>
            <person name="Teeling E.C."/>
        </authorList>
    </citation>
    <scope>NUCLEOTIDE SEQUENCE [LARGE SCALE GENOMIC DNA]</scope>
    <source>
        <strain evidence="2">MRouAeg1</strain>
        <tissue evidence="2">Muscle</tissue>
    </source>
</reference>
<protein>
    <submittedName>
        <fullName evidence="2">Glutathione S-transferase theta 2B</fullName>
    </submittedName>
</protein>
<dbReference type="GO" id="GO:0004364">
    <property type="term" value="F:glutathione transferase activity"/>
    <property type="evidence" value="ECO:0007669"/>
    <property type="project" value="TreeGrafter"/>
</dbReference>
<evidence type="ECO:0000313" key="2">
    <source>
        <dbReference type="EMBL" id="KAF6465358.1"/>
    </source>
</evidence>
<dbReference type="Proteomes" id="UP000593571">
    <property type="component" value="Unassembled WGS sequence"/>
</dbReference>
<sequence length="176" mass="20037">MGLELYLDLLSQPSQPSCAVYIFVKKNDIPLELRTVELFKALDRKETQQLESEGAQLMAEKKGDQRGVAIPIYLSANYQTADHRYPADLQAHAHIREYLGWHADCIRGTFSVPLWVQVLAPLIGVQVPKEKVECNRTTIDKELQLLEDKFLRDKPFLTSQQVTLADLMAPEELMQA</sequence>
<feature type="domain" description="GST C-terminal" evidence="1">
    <location>
        <begin position="88"/>
        <end position="176"/>
    </location>
</feature>
<dbReference type="GO" id="GO:0006749">
    <property type="term" value="P:glutathione metabolic process"/>
    <property type="evidence" value="ECO:0007669"/>
    <property type="project" value="TreeGrafter"/>
</dbReference>
<dbReference type="InterPro" id="IPR010987">
    <property type="entry name" value="Glutathione-S-Trfase_C-like"/>
</dbReference>
<dbReference type="InterPro" id="IPR036282">
    <property type="entry name" value="Glutathione-S-Trfase_C_sf"/>
</dbReference>
<dbReference type="AlphaFoldDB" id="A0A7J8GZL7"/>
<dbReference type="EMBL" id="JACASE010000005">
    <property type="protein sequence ID" value="KAF6465358.1"/>
    <property type="molecule type" value="Genomic_DNA"/>
</dbReference>
<organism evidence="2 3">
    <name type="scientific">Rousettus aegyptiacus</name>
    <name type="common">Egyptian fruit bat</name>
    <name type="synonym">Pteropus aegyptiacus</name>
    <dbReference type="NCBI Taxonomy" id="9407"/>
    <lineage>
        <taxon>Eukaryota</taxon>
        <taxon>Metazoa</taxon>
        <taxon>Chordata</taxon>
        <taxon>Craniata</taxon>
        <taxon>Vertebrata</taxon>
        <taxon>Euteleostomi</taxon>
        <taxon>Mammalia</taxon>
        <taxon>Eutheria</taxon>
        <taxon>Laurasiatheria</taxon>
        <taxon>Chiroptera</taxon>
        <taxon>Yinpterochiroptera</taxon>
        <taxon>Pteropodoidea</taxon>
        <taxon>Pteropodidae</taxon>
        <taxon>Rousettinae</taxon>
        <taxon>Rousettus</taxon>
    </lineage>
</organism>
<keyword evidence="2" id="KW-0808">Transferase</keyword>
<dbReference type="PANTHER" id="PTHR43917">
    <property type="match status" value="1"/>
</dbReference>
<evidence type="ECO:0000259" key="1">
    <source>
        <dbReference type="PROSITE" id="PS50405"/>
    </source>
</evidence>
<dbReference type="SUPFAM" id="SSF47616">
    <property type="entry name" value="GST C-terminal domain-like"/>
    <property type="match status" value="1"/>
</dbReference>